<evidence type="ECO:0000313" key="1">
    <source>
        <dbReference type="EMBL" id="GBP31010.1"/>
    </source>
</evidence>
<gene>
    <name evidence="1" type="ORF">EVAR_81909_1</name>
</gene>
<reference evidence="1 2" key="1">
    <citation type="journal article" date="2019" name="Commun. Biol.">
        <title>The bagworm genome reveals a unique fibroin gene that provides high tensile strength.</title>
        <authorList>
            <person name="Kono N."/>
            <person name="Nakamura H."/>
            <person name="Ohtoshi R."/>
            <person name="Tomita M."/>
            <person name="Numata K."/>
            <person name="Arakawa K."/>
        </authorList>
    </citation>
    <scope>NUCLEOTIDE SEQUENCE [LARGE SCALE GENOMIC DNA]</scope>
</reference>
<dbReference type="EMBL" id="BGZK01000240">
    <property type="protein sequence ID" value="GBP31010.1"/>
    <property type="molecule type" value="Genomic_DNA"/>
</dbReference>
<protein>
    <submittedName>
        <fullName evidence="1">Uncharacterized protein</fullName>
    </submittedName>
</protein>
<comment type="caution">
    <text evidence="1">The sequence shown here is derived from an EMBL/GenBank/DDBJ whole genome shotgun (WGS) entry which is preliminary data.</text>
</comment>
<keyword evidence="2" id="KW-1185">Reference proteome</keyword>
<dbReference type="Proteomes" id="UP000299102">
    <property type="component" value="Unassembled WGS sequence"/>
</dbReference>
<evidence type="ECO:0000313" key="2">
    <source>
        <dbReference type="Proteomes" id="UP000299102"/>
    </source>
</evidence>
<dbReference type="AlphaFoldDB" id="A0A4C1UXN5"/>
<organism evidence="1 2">
    <name type="scientific">Eumeta variegata</name>
    <name type="common">Bagworm moth</name>
    <name type="synonym">Eumeta japonica</name>
    <dbReference type="NCBI Taxonomy" id="151549"/>
    <lineage>
        <taxon>Eukaryota</taxon>
        <taxon>Metazoa</taxon>
        <taxon>Ecdysozoa</taxon>
        <taxon>Arthropoda</taxon>
        <taxon>Hexapoda</taxon>
        <taxon>Insecta</taxon>
        <taxon>Pterygota</taxon>
        <taxon>Neoptera</taxon>
        <taxon>Endopterygota</taxon>
        <taxon>Lepidoptera</taxon>
        <taxon>Glossata</taxon>
        <taxon>Ditrysia</taxon>
        <taxon>Tineoidea</taxon>
        <taxon>Psychidae</taxon>
        <taxon>Oiketicinae</taxon>
        <taxon>Eumeta</taxon>
    </lineage>
</organism>
<accession>A0A4C1UXN5</accession>
<name>A0A4C1UXN5_EUMVA</name>
<proteinExistence type="predicted"/>
<sequence length="94" mass="10428">MRTAQCVPPRASPGCQRRTLMATDDPRRAGVGGLTYKSLGLNSESITYIRNTTPSYICREKVSGTHLEFEHAVRMVTSEQIARWVCTRATGAVR</sequence>